<evidence type="ECO:0000313" key="2">
    <source>
        <dbReference type="EMBL" id="BBE51917.1"/>
    </source>
</evidence>
<evidence type="ECO:0000313" key="3">
    <source>
        <dbReference type="Proteomes" id="UP000033070"/>
    </source>
</evidence>
<dbReference type="PRINTS" id="PR00411">
    <property type="entry name" value="PNDRDTASEI"/>
</dbReference>
<dbReference type="Pfam" id="PF01494">
    <property type="entry name" value="FAD_binding_3"/>
    <property type="match status" value="1"/>
</dbReference>
<dbReference type="KEGG" id="fam:OYT1_ch2402"/>
<dbReference type="InterPro" id="IPR002938">
    <property type="entry name" value="FAD-bd"/>
</dbReference>
<sequence>MQDYDIIIIGAGPAGCAAARTLARGGWNVGMFDKAHFPREKTCGDALIPDAHLALDKLELRERVEQLSYPTKALRLISFDGSEVSVRGRTAVTPRLKLDVLLLEAAQEVGAKFLPGHDFQSVKDEDGTNYIVEFTVDGGKIEVRAPWVLLATGANAAPIARAGLLERHDPSSFAVRQYVRNPRLAKDFNELVFIFDHTVRGGYGWIFPGPDGVFNIGIGYFGSAEKNSGLRRDYEQFITHQALAKDLMSDGVVVSPLKGAPLRTGLTGTRFAEGGLLATGECVGTTFPLTGEGIGKALETGVLAAETLLAYAAQGRAAVAAAHTASMSALKPKYDAYRKSELLLRWPWLANMLVRRAGRGEYMRNRLEALFNETADPANLFKLKTWVRILLK</sequence>
<dbReference type="SUPFAM" id="SSF51905">
    <property type="entry name" value="FAD/NAD(P)-binding domain"/>
    <property type="match status" value="1"/>
</dbReference>
<organism evidence="2 3">
    <name type="scientific">Ferriphaselus amnicola</name>
    <dbReference type="NCBI Taxonomy" id="1188319"/>
    <lineage>
        <taxon>Bacteria</taxon>
        <taxon>Pseudomonadati</taxon>
        <taxon>Pseudomonadota</taxon>
        <taxon>Betaproteobacteria</taxon>
        <taxon>Nitrosomonadales</taxon>
        <taxon>Gallionellaceae</taxon>
        <taxon>Ferriphaselus</taxon>
    </lineage>
</organism>
<dbReference type="Gene3D" id="3.50.50.60">
    <property type="entry name" value="FAD/NAD(P)-binding domain"/>
    <property type="match status" value="1"/>
</dbReference>
<dbReference type="PRINTS" id="PR00368">
    <property type="entry name" value="FADPNR"/>
</dbReference>
<dbReference type="PANTHER" id="PTHR42685:SF22">
    <property type="entry name" value="CONDITIONED MEDIUM FACTOR RECEPTOR 1"/>
    <property type="match status" value="1"/>
</dbReference>
<feature type="domain" description="FAD-binding" evidence="1">
    <location>
        <begin position="4"/>
        <end position="321"/>
    </location>
</feature>
<dbReference type="GO" id="GO:0016628">
    <property type="term" value="F:oxidoreductase activity, acting on the CH-CH group of donors, NAD or NADP as acceptor"/>
    <property type="evidence" value="ECO:0007669"/>
    <property type="project" value="InterPro"/>
</dbReference>
<name>A0A2Z6GEU1_9PROT</name>
<dbReference type="GO" id="GO:0071949">
    <property type="term" value="F:FAD binding"/>
    <property type="evidence" value="ECO:0007669"/>
    <property type="project" value="InterPro"/>
</dbReference>
<dbReference type="InterPro" id="IPR036188">
    <property type="entry name" value="FAD/NAD-bd_sf"/>
</dbReference>
<dbReference type="EMBL" id="AP018738">
    <property type="protein sequence ID" value="BBE51917.1"/>
    <property type="molecule type" value="Genomic_DNA"/>
</dbReference>
<dbReference type="AlphaFoldDB" id="A0A2Z6GEU1"/>
<dbReference type="NCBIfam" id="TIGR02032">
    <property type="entry name" value="GG-red-SF"/>
    <property type="match status" value="1"/>
</dbReference>
<dbReference type="OrthoDB" id="9766632at2"/>
<evidence type="ECO:0000259" key="1">
    <source>
        <dbReference type="Pfam" id="PF01494"/>
    </source>
</evidence>
<proteinExistence type="predicted"/>
<dbReference type="InterPro" id="IPR011777">
    <property type="entry name" value="Geranylgeranyl_Rdtase_fam"/>
</dbReference>
<dbReference type="RefSeq" id="WP_062626644.1">
    <property type="nucleotide sequence ID" value="NZ_AP018738.1"/>
</dbReference>
<keyword evidence="3" id="KW-1185">Reference proteome</keyword>
<dbReference type="InterPro" id="IPR050407">
    <property type="entry name" value="Geranylgeranyl_reductase"/>
</dbReference>
<dbReference type="STRING" id="1188319.OYT1_01462"/>
<reference evidence="2 3" key="1">
    <citation type="submission" date="2018-06" db="EMBL/GenBank/DDBJ databases">
        <title>OYT1 Genome Sequencing.</title>
        <authorList>
            <person name="Kato S."/>
            <person name="Itoh T."/>
            <person name="Ohkuma M."/>
        </authorList>
    </citation>
    <scope>NUCLEOTIDE SEQUENCE [LARGE SCALE GENOMIC DNA]</scope>
    <source>
        <strain evidence="2 3">OYT1</strain>
    </source>
</reference>
<gene>
    <name evidence="2" type="ORF">OYT1_ch2402</name>
</gene>
<dbReference type="Proteomes" id="UP000033070">
    <property type="component" value="Chromosome"/>
</dbReference>
<dbReference type="PANTHER" id="PTHR42685">
    <property type="entry name" value="GERANYLGERANYL DIPHOSPHATE REDUCTASE"/>
    <property type="match status" value="1"/>
</dbReference>
<accession>A0A2Z6GEU1</accession>
<protein>
    <submittedName>
        <fullName evidence="2">Menaquinone reductase</fullName>
    </submittedName>
</protein>